<dbReference type="Proteomes" id="UP000688947">
    <property type="component" value="Unassembled WGS sequence"/>
</dbReference>
<organism evidence="2 3">
    <name type="scientific">Phytophthora cactorum</name>
    <dbReference type="NCBI Taxonomy" id="29920"/>
    <lineage>
        <taxon>Eukaryota</taxon>
        <taxon>Sar</taxon>
        <taxon>Stramenopiles</taxon>
        <taxon>Oomycota</taxon>
        <taxon>Peronosporomycetes</taxon>
        <taxon>Peronosporales</taxon>
        <taxon>Peronosporaceae</taxon>
        <taxon>Phytophthora</taxon>
    </lineage>
</organism>
<evidence type="ECO:0000313" key="3">
    <source>
        <dbReference type="Proteomes" id="UP000688947"/>
    </source>
</evidence>
<evidence type="ECO:0000313" key="2">
    <source>
        <dbReference type="EMBL" id="KAG6944620.1"/>
    </source>
</evidence>
<feature type="domain" description="SET" evidence="1">
    <location>
        <begin position="1"/>
        <end position="92"/>
    </location>
</feature>
<dbReference type="GO" id="GO:0003690">
    <property type="term" value="F:double-stranded DNA binding"/>
    <property type="evidence" value="ECO:0007669"/>
    <property type="project" value="TreeGrafter"/>
</dbReference>
<evidence type="ECO:0000259" key="1">
    <source>
        <dbReference type="PROSITE" id="PS50280"/>
    </source>
</evidence>
<dbReference type="InterPro" id="IPR051357">
    <property type="entry name" value="H3K9_HMTase_SUVAR3-9"/>
</dbReference>
<dbReference type="InterPro" id="IPR001214">
    <property type="entry name" value="SET_dom"/>
</dbReference>
<dbReference type="CDD" id="cd08161">
    <property type="entry name" value="SET"/>
    <property type="match status" value="1"/>
</dbReference>
<dbReference type="Pfam" id="PF00856">
    <property type="entry name" value="SET"/>
    <property type="match status" value="1"/>
</dbReference>
<reference evidence="2" key="1">
    <citation type="submission" date="2021-01" db="EMBL/GenBank/DDBJ databases">
        <title>Phytophthora aleatoria, a newly-described species from Pinus radiata is distinct from Phytophthora cactorum isolates based on comparative genomics.</title>
        <authorList>
            <person name="Mcdougal R."/>
            <person name="Panda P."/>
            <person name="Williams N."/>
            <person name="Studholme D.J."/>
        </authorList>
    </citation>
    <scope>NUCLEOTIDE SEQUENCE</scope>
    <source>
        <strain evidence="2">NZFS 3830</strain>
    </source>
</reference>
<dbReference type="AlphaFoldDB" id="A0A8T1TQS2"/>
<dbReference type="GO" id="GO:0042054">
    <property type="term" value="F:histone methyltransferase activity"/>
    <property type="evidence" value="ECO:0007669"/>
    <property type="project" value="TreeGrafter"/>
</dbReference>
<dbReference type="OrthoDB" id="156855at2759"/>
<gene>
    <name evidence="2" type="ORF">JG687_00017757</name>
</gene>
<dbReference type="PROSITE" id="PS50280">
    <property type="entry name" value="SET"/>
    <property type="match status" value="1"/>
</dbReference>
<dbReference type="PANTHER" id="PTHR45660:SF13">
    <property type="entry name" value="HISTONE-LYSINE N-METHYLTRANSFERASE SETMAR"/>
    <property type="match status" value="1"/>
</dbReference>
<protein>
    <recommendedName>
        <fullName evidence="1">SET domain-containing protein</fullName>
    </recommendedName>
</protein>
<accession>A0A8T1TQS2</accession>
<name>A0A8T1TQS2_9STRA</name>
<proteinExistence type="predicted"/>
<sequence>MENISIGEFIGEYTGKLTMDNFNKASVQNEYAMEIHVEDKGGKTALIDAENSGGKTRFANHSCQPNCLFVEMRNRRRVRVVVIVIAPISAGE</sequence>
<dbReference type="EMBL" id="JAENGZ010002171">
    <property type="protein sequence ID" value="KAG6944620.1"/>
    <property type="molecule type" value="Genomic_DNA"/>
</dbReference>
<comment type="caution">
    <text evidence="2">The sequence shown here is derived from an EMBL/GenBank/DDBJ whole genome shotgun (WGS) entry which is preliminary data.</text>
</comment>
<dbReference type="PANTHER" id="PTHR45660">
    <property type="entry name" value="HISTONE-LYSINE N-METHYLTRANSFERASE SETMAR"/>
    <property type="match status" value="1"/>
</dbReference>